<sequence length="96" mass="10007">MHTNEHFGKGGSYVLNPETDQIELTERTQTHVESEPGPDEESGSHSGAGTPAPAVNAAEGQVELETAIEPAGAVEAADAALDRPARRSKKTDGEQA</sequence>
<feature type="compositionally biased region" description="Basic and acidic residues" evidence="1">
    <location>
        <begin position="80"/>
        <end position="96"/>
    </location>
</feature>
<reference evidence="2 4" key="1">
    <citation type="submission" date="2022-09" db="EMBL/GenBank/DDBJ databases">
        <authorList>
            <person name="Giprobiosintez L."/>
        </authorList>
    </citation>
    <scope>NUCLEOTIDE SEQUENCE [LARGE SCALE GENOMIC DNA]</scope>
    <source>
        <strain evidence="2">VKPM-B-12549</strain>
        <strain evidence="4">VKPM-B-12549 (GBS-15)</strain>
    </source>
</reference>
<dbReference type="Proteomes" id="UP001359308">
    <property type="component" value="Chromosome"/>
</dbReference>
<evidence type="ECO:0000313" key="2">
    <source>
        <dbReference type="EMBL" id="WWF00748.1"/>
    </source>
</evidence>
<protein>
    <submittedName>
        <fullName evidence="2">Uncharacterized protein</fullName>
    </submittedName>
</protein>
<proteinExistence type="predicted"/>
<name>A0ABZ2F107_METCP</name>
<feature type="compositionally biased region" description="Basic and acidic residues" evidence="1">
    <location>
        <begin position="24"/>
        <end position="34"/>
    </location>
</feature>
<gene>
    <name evidence="3" type="ORF">N4J17_04675</name>
    <name evidence="2" type="ORF">N4J17_09660</name>
</gene>
<evidence type="ECO:0000313" key="4">
    <source>
        <dbReference type="Proteomes" id="UP001359308"/>
    </source>
</evidence>
<dbReference type="RefSeq" id="WP_198321711.1">
    <property type="nucleotide sequence ID" value="NZ_CP104311.1"/>
</dbReference>
<evidence type="ECO:0000313" key="3">
    <source>
        <dbReference type="EMBL" id="WWF02916.1"/>
    </source>
</evidence>
<evidence type="ECO:0000256" key="1">
    <source>
        <dbReference type="SAM" id="MobiDB-lite"/>
    </source>
</evidence>
<dbReference type="EMBL" id="CP104311">
    <property type="protein sequence ID" value="WWF02916.1"/>
    <property type="molecule type" value="Genomic_DNA"/>
</dbReference>
<accession>A0ABZ2F107</accession>
<feature type="compositionally biased region" description="Low complexity" evidence="1">
    <location>
        <begin position="67"/>
        <end position="79"/>
    </location>
</feature>
<keyword evidence="4" id="KW-1185">Reference proteome</keyword>
<feature type="region of interest" description="Disordered" evidence="1">
    <location>
        <begin position="1"/>
        <end position="96"/>
    </location>
</feature>
<dbReference type="EMBL" id="CP104311">
    <property type="protein sequence ID" value="WWF00748.1"/>
    <property type="molecule type" value="Genomic_DNA"/>
</dbReference>
<organism evidence="2 4">
    <name type="scientific">Methylococcus capsulatus</name>
    <dbReference type="NCBI Taxonomy" id="414"/>
    <lineage>
        <taxon>Bacteria</taxon>
        <taxon>Pseudomonadati</taxon>
        <taxon>Pseudomonadota</taxon>
        <taxon>Gammaproteobacteria</taxon>
        <taxon>Methylococcales</taxon>
        <taxon>Methylococcaceae</taxon>
        <taxon>Methylococcus</taxon>
    </lineage>
</organism>